<feature type="region of interest" description="Disordered" evidence="1">
    <location>
        <begin position="388"/>
        <end position="414"/>
    </location>
</feature>
<dbReference type="EMBL" id="GG662490">
    <property type="protein sequence ID" value="EWS72193.1"/>
    <property type="molecule type" value="Genomic_DNA"/>
</dbReference>
<reference evidence="3" key="1">
    <citation type="journal article" date="2006" name="PLoS Biol.">
        <title>Macronuclear genome sequence of the ciliate Tetrahymena thermophila, a model eukaryote.</title>
        <authorList>
            <person name="Eisen J.A."/>
            <person name="Coyne R.S."/>
            <person name="Wu M."/>
            <person name="Wu D."/>
            <person name="Thiagarajan M."/>
            <person name="Wortman J.R."/>
            <person name="Badger J.H."/>
            <person name="Ren Q."/>
            <person name="Amedeo P."/>
            <person name="Jones K.M."/>
            <person name="Tallon L.J."/>
            <person name="Delcher A.L."/>
            <person name="Salzberg S.L."/>
            <person name="Silva J.C."/>
            <person name="Haas B.J."/>
            <person name="Majoros W.H."/>
            <person name="Farzad M."/>
            <person name="Carlton J.M."/>
            <person name="Smith R.K. Jr."/>
            <person name="Garg J."/>
            <person name="Pearlman R.E."/>
            <person name="Karrer K.M."/>
            <person name="Sun L."/>
            <person name="Manning G."/>
            <person name="Elde N.C."/>
            <person name="Turkewitz A.P."/>
            <person name="Asai D.J."/>
            <person name="Wilkes D.E."/>
            <person name="Wang Y."/>
            <person name="Cai H."/>
            <person name="Collins K."/>
            <person name="Stewart B.A."/>
            <person name="Lee S.R."/>
            <person name="Wilamowska K."/>
            <person name="Weinberg Z."/>
            <person name="Ruzzo W.L."/>
            <person name="Wloga D."/>
            <person name="Gaertig J."/>
            <person name="Frankel J."/>
            <person name="Tsao C.-C."/>
            <person name="Gorovsky M.A."/>
            <person name="Keeling P.J."/>
            <person name="Waller R.F."/>
            <person name="Patron N.J."/>
            <person name="Cherry J.M."/>
            <person name="Stover N.A."/>
            <person name="Krieger C.J."/>
            <person name="del Toro C."/>
            <person name="Ryder H.F."/>
            <person name="Williamson S.C."/>
            <person name="Barbeau R.A."/>
            <person name="Hamilton E.P."/>
            <person name="Orias E."/>
        </authorList>
    </citation>
    <scope>NUCLEOTIDE SEQUENCE [LARGE SCALE GENOMIC DNA]</scope>
    <source>
        <strain evidence="3">SB210</strain>
    </source>
</reference>
<evidence type="ECO:0000256" key="1">
    <source>
        <dbReference type="SAM" id="MobiDB-lite"/>
    </source>
</evidence>
<evidence type="ECO:0000313" key="3">
    <source>
        <dbReference type="Proteomes" id="UP000009168"/>
    </source>
</evidence>
<accession>W7X723</accession>
<sequence length="567" mass="66047">MLKSNSETQQIQFSITGIGYQKFLTKEDSEEIFMNKQEFRDVSHQSPINFYNMKNKKRMQTTFFPNHRASSNPNTERQQFTPFIIDSNNNQQHQITPNNQSTTFYPRNNCDANMTQIFKRQIISKNVNRQMHLKKGVQFRNIALDKIAQNVTQVNNESEILKITQKRINNQNSSLDQSSDALNSQAINSSLIIFNRKKANLLNGGYSNLSNYSQIQYPNSSLEYSRVSSGSNDENVNNILFISTDTSTQITSRQKKKIASIQPINNYVSQQTSNNEKSRPTPLDIYKNQKFLNQYVNMNNSKLFDKQNQNKLNLQENQILQNNKNFISQDTSLNGYSNQAHFQPFYDMQFQEEQINSSLNNSPIYTQNSLHVQKRKLINYIRNQSNNLKSTTKNQSPNNSQNQYQSGSVKNTEEIPEQKYNNNSNLKINENIPLQNTGFQTIKQRALSPKDALVKIKNKQNIQEICLTFKKEEQAIQKQQPIVNPQLSLKTDIIRKLQSNSERKKSSRVINSRGFPYQIQFEQKSQKCQLENIYNLDNEPLESWGVEHRQETLFGIENFTTRHDYEQ</sequence>
<keyword evidence="3" id="KW-1185">Reference proteome</keyword>
<dbReference type="GeneID" id="24440236"/>
<proteinExistence type="predicted"/>
<name>W7X723_TETTS</name>
<dbReference type="RefSeq" id="XP_012655286.1">
    <property type="nucleotide sequence ID" value="XM_012799832.1"/>
</dbReference>
<organism evidence="2 3">
    <name type="scientific">Tetrahymena thermophila (strain SB210)</name>
    <dbReference type="NCBI Taxonomy" id="312017"/>
    <lineage>
        <taxon>Eukaryota</taxon>
        <taxon>Sar</taxon>
        <taxon>Alveolata</taxon>
        <taxon>Ciliophora</taxon>
        <taxon>Intramacronucleata</taxon>
        <taxon>Oligohymenophorea</taxon>
        <taxon>Hymenostomatida</taxon>
        <taxon>Tetrahymenina</taxon>
        <taxon>Tetrahymenidae</taxon>
        <taxon>Tetrahymena</taxon>
    </lineage>
</organism>
<gene>
    <name evidence="2" type="ORF">TTHERM_000691929</name>
</gene>
<dbReference type="KEGG" id="tet:TTHERM_000691929"/>
<protein>
    <submittedName>
        <fullName evidence="2">Uncharacterized protein</fullName>
    </submittedName>
</protein>
<feature type="compositionally biased region" description="Low complexity" evidence="1">
    <location>
        <begin position="394"/>
        <end position="408"/>
    </location>
</feature>
<dbReference type="InParanoid" id="W7X723"/>
<dbReference type="Proteomes" id="UP000009168">
    <property type="component" value="Unassembled WGS sequence"/>
</dbReference>
<evidence type="ECO:0000313" key="2">
    <source>
        <dbReference type="EMBL" id="EWS72193.1"/>
    </source>
</evidence>
<dbReference type="AlphaFoldDB" id="W7X723"/>